<dbReference type="Proteomes" id="UP001185012">
    <property type="component" value="Unassembled WGS sequence"/>
</dbReference>
<sequence length="380" mass="39824">MLTAFVWTLAMVIPFTLPVQAAEIQMDAHSNEIIVKFEDDMGISAAAFSHQSLGSKVISKNTEAGFQVVQVKGQSVEEALETYNAHPKVEYAEPNIRFYASDTPDDPDFSKQWGLETIQATKAWEVTKGKNDAKIAVVDTGVDYNHPDLKGKVIQGGDFIDNDEDPMDENGHGTHVAGIAAAHTDNGIGIAGTAPDVSIYAVRVLDANGAGSLEAVANGIRDAADAGAEVINLSLGSTQGAQTLEEAVNYARDKGSLVLAAAGNDGASTPSYPAFYENVIAVASTTSDDTKSDFSNHGDWVDIAAPGTDIYSTVPDGGYENFSGTSMATPFAAGVAGLLASQGRDASEIETALFETAESIDGTGTYWQHGRIDAAAAVNH</sequence>
<dbReference type="PANTHER" id="PTHR43806">
    <property type="entry name" value="PEPTIDASE S8"/>
    <property type="match status" value="1"/>
</dbReference>
<organism evidence="12 13">
    <name type="scientific">Desmospora profundinema</name>
    <dbReference type="NCBI Taxonomy" id="1571184"/>
    <lineage>
        <taxon>Bacteria</taxon>
        <taxon>Bacillati</taxon>
        <taxon>Bacillota</taxon>
        <taxon>Bacilli</taxon>
        <taxon>Bacillales</taxon>
        <taxon>Thermoactinomycetaceae</taxon>
        <taxon>Desmospora</taxon>
    </lineage>
</organism>
<accession>A0ABU1ISY1</accession>
<dbReference type="InterPro" id="IPR023827">
    <property type="entry name" value="Peptidase_S8_Asp-AS"/>
</dbReference>
<comment type="subcellular location">
    <subcellularLocation>
        <location evidence="1">Secreted</location>
    </subcellularLocation>
</comment>
<dbReference type="SUPFAM" id="SSF52743">
    <property type="entry name" value="Subtilisin-like"/>
    <property type="match status" value="1"/>
</dbReference>
<evidence type="ECO:0000259" key="10">
    <source>
        <dbReference type="Pfam" id="PF00082"/>
    </source>
</evidence>
<feature type="active site" description="Charge relay system" evidence="7">
    <location>
        <position position="139"/>
    </location>
</feature>
<comment type="caution">
    <text evidence="12">The sequence shown here is derived from an EMBL/GenBank/DDBJ whole genome shotgun (WGS) entry which is preliminary data.</text>
</comment>
<comment type="similarity">
    <text evidence="2 7 8">Belongs to the peptidase S8 family.</text>
</comment>
<dbReference type="Gene3D" id="3.40.50.200">
    <property type="entry name" value="Peptidase S8/S53 domain"/>
    <property type="match status" value="1"/>
</dbReference>
<dbReference type="InterPro" id="IPR036852">
    <property type="entry name" value="Peptidase_S8/S53_dom_sf"/>
</dbReference>
<dbReference type="RefSeq" id="WP_309868633.1">
    <property type="nucleotide sequence ID" value="NZ_JAVDQG010000010.1"/>
</dbReference>
<gene>
    <name evidence="12" type="ORF">JOE21_003576</name>
</gene>
<dbReference type="Pfam" id="PF22148">
    <property type="entry name" value="Fervidolysin_NPro-like"/>
    <property type="match status" value="1"/>
</dbReference>
<dbReference type="InterPro" id="IPR054399">
    <property type="entry name" value="Fervidolysin-like_N_prodom"/>
</dbReference>
<dbReference type="InterPro" id="IPR050131">
    <property type="entry name" value="Peptidase_S8_subtilisin-like"/>
</dbReference>
<evidence type="ECO:0000256" key="5">
    <source>
        <dbReference type="ARBA" id="ARBA00022801"/>
    </source>
</evidence>
<protein>
    <submittedName>
        <fullName evidence="12">Thermitase</fullName>
        <ecNumber evidence="12">3.4.21.66</ecNumber>
    </submittedName>
</protein>
<name>A0ABU1ISY1_9BACL</name>
<dbReference type="PROSITE" id="PS00137">
    <property type="entry name" value="SUBTILASE_HIS"/>
    <property type="match status" value="1"/>
</dbReference>
<dbReference type="PROSITE" id="PS00138">
    <property type="entry name" value="SUBTILASE_SER"/>
    <property type="match status" value="1"/>
</dbReference>
<keyword evidence="6 7" id="KW-0720">Serine protease</keyword>
<evidence type="ECO:0000313" key="12">
    <source>
        <dbReference type="EMBL" id="MDR6227553.1"/>
    </source>
</evidence>
<evidence type="ECO:0000256" key="4">
    <source>
        <dbReference type="ARBA" id="ARBA00022670"/>
    </source>
</evidence>
<evidence type="ECO:0000256" key="2">
    <source>
        <dbReference type="ARBA" id="ARBA00011073"/>
    </source>
</evidence>
<dbReference type="EMBL" id="JAVDQG010000010">
    <property type="protein sequence ID" value="MDR6227553.1"/>
    <property type="molecule type" value="Genomic_DNA"/>
</dbReference>
<feature type="signal peptide" evidence="9">
    <location>
        <begin position="1"/>
        <end position="21"/>
    </location>
</feature>
<evidence type="ECO:0000259" key="11">
    <source>
        <dbReference type="Pfam" id="PF22148"/>
    </source>
</evidence>
<keyword evidence="9" id="KW-0732">Signal</keyword>
<dbReference type="Pfam" id="PF00082">
    <property type="entry name" value="Peptidase_S8"/>
    <property type="match status" value="1"/>
</dbReference>
<dbReference type="CDD" id="cd07484">
    <property type="entry name" value="Peptidases_S8_Thermitase_like"/>
    <property type="match status" value="1"/>
</dbReference>
<evidence type="ECO:0000256" key="1">
    <source>
        <dbReference type="ARBA" id="ARBA00004613"/>
    </source>
</evidence>
<dbReference type="InterPro" id="IPR022398">
    <property type="entry name" value="Peptidase_S8_His-AS"/>
</dbReference>
<reference evidence="12 13" key="1">
    <citation type="submission" date="2023-07" db="EMBL/GenBank/DDBJ databases">
        <title>Genomic Encyclopedia of Type Strains, Phase IV (KMG-IV): sequencing the most valuable type-strain genomes for metagenomic binning, comparative biology and taxonomic classification.</title>
        <authorList>
            <person name="Goeker M."/>
        </authorList>
    </citation>
    <scope>NUCLEOTIDE SEQUENCE [LARGE SCALE GENOMIC DNA]</scope>
    <source>
        <strain evidence="12 13">DSM 45903</strain>
    </source>
</reference>
<feature type="active site" description="Charge relay system" evidence="7">
    <location>
        <position position="326"/>
    </location>
</feature>
<dbReference type="PRINTS" id="PR00723">
    <property type="entry name" value="SUBTILISIN"/>
</dbReference>
<keyword evidence="3" id="KW-0964">Secreted</keyword>
<dbReference type="EC" id="3.4.21.66" evidence="12"/>
<evidence type="ECO:0000256" key="7">
    <source>
        <dbReference type="PROSITE-ProRule" id="PRU01240"/>
    </source>
</evidence>
<dbReference type="InterPro" id="IPR015500">
    <property type="entry name" value="Peptidase_S8_subtilisin-rel"/>
</dbReference>
<keyword evidence="13" id="KW-1185">Reference proteome</keyword>
<dbReference type="InterPro" id="IPR023828">
    <property type="entry name" value="Peptidase_S8_Ser-AS"/>
</dbReference>
<evidence type="ECO:0000256" key="8">
    <source>
        <dbReference type="RuleBase" id="RU003355"/>
    </source>
</evidence>
<evidence type="ECO:0000313" key="13">
    <source>
        <dbReference type="Proteomes" id="UP001185012"/>
    </source>
</evidence>
<dbReference type="PANTHER" id="PTHR43806:SF11">
    <property type="entry name" value="CEREVISIN-RELATED"/>
    <property type="match status" value="1"/>
</dbReference>
<keyword evidence="4 7" id="KW-0645">Protease</keyword>
<evidence type="ECO:0000256" key="6">
    <source>
        <dbReference type="ARBA" id="ARBA00022825"/>
    </source>
</evidence>
<evidence type="ECO:0000256" key="9">
    <source>
        <dbReference type="SAM" id="SignalP"/>
    </source>
</evidence>
<feature type="active site" description="Charge relay system" evidence="7">
    <location>
        <position position="172"/>
    </location>
</feature>
<dbReference type="GO" id="GO:0016787">
    <property type="term" value="F:hydrolase activity"/>
    <property type="evidence" value="ECO:0007669"/>
    <property type="project" value="UniProtKB-KW"/>
</dbReference>
<dbReference type="PROSITE" id="PS51892">
    <property type="entry name" value="SUBTILASE"/>
    <property type="match status" value="1"/>
</dbReference>
<dbReference type="InterPro" id="IPR034084">
    <property type="entry name" value="Thermitase-like_dom"/>
</dbReference>
<proteinExistence type="inferred from homology"/>
<feature type="chain" id="PRO_5046864617" evidence="9">
    <location>
        <begin position="22"/>
        <end position="380"/>
    </location>
</feature>
<evidence type="ECO:0000256" key="3">
    <source>
        <dbReference type="ARBA" id="ARBA00022525"/>
    </source>
</evidence>
<dbReference type="PROSITE" id="PS00136">
    <property type="entry name" value="SUBTILASE_ASP"/>
    <property type="match status" value="1"/>
</dbReference>
<dbReference type="InterPro" id="IPR000209">
    <property type="entry name" value="Peptidase_S8/S53_dom"/>
</dbReference>
<feature type="domain" description="Peptidase S8/S53" evidence="10">
    <location>
        <begin position="131"/>
        <end position="357"/>
    </location>
</feature>
<keyword evidence="5 7" id="KW-0378">Hydrolase</keyword>
<feature type="domain" description="Fervidolysin-like N-terminal prodomain" evidence="11">
    <location>
        <begin position="27"/>
        <end position="95"/>
    </location>
</feature>